<dbReference type="AlphaFoldDB" id="A0A5D0I4Q5"/>
<gene>
    <name evidence="1" type="ORF">FUA24_10245</name>
</gene>
<sequence>MTSIKSTVMILLMIIILCRKAFTQNTVLDSITQLEEFEKIAEKGQWEIAKQKKGITLSYRTLKVNDTLNTRELSANFTISVSNSRFIEFIKNPTKIENWNEGVRQNKLLESGDSTWVSYTIFDIPYPFPQQELVSRYTIYKEKGTINISICSEPNYIAIKKGYNREKHNWGRWQLQPKSNGEVEVTFSAVSLSNSSIPRFIKDPIVKRKLVNSFIKLKGQLESKRYTLLLNDNEIPLLKKAI</sequence>
<dbReference type="EMBL" id="VSDQ01000577">
    <property type="protein sequence ID" value="TYA78723.1"/>
    <property type="molecule type" value="Genomic_DNA"/>
</dbReference>
<proteinExistence type="predicted"/>
<comment type="caution">
    <text evidence="1">The sequence shown here is derived from an EMBL/GenBank/DDBJ whole genome shotgun (WGS) entry which is preliminary data.</text>
</comment>
<dbReference type="RefSeq" id="WP_148542011.1">
    <property type="nucleotide sequence ID" value="NZ_VSDQ01000577.1"/>
</dbReference>
<dbReference type="Gene3D" id="3.30.530.20">
    <property type="match status" value="1"/>
</dbReference>
<dbReference type="InterPro" id="IPR023393">
    <property type="entry name" value="START-like_dom_sf"/>
</dbReference>
<evidence type="ECO:0000313" key="2">
    <source>
        <dbReference type="Proteomes" id="UP000323930"/>
    </source>
</evidence>
<name>A0A5D0I4Q5_9FLAO</name>
<accession>A0A5D0I4Q5</accession>
<protein>
    <recommendedName>
        <fullName evidence="3">START domain-containing protein</fullName>
    </recommendedName>
</protein>
<organism evidence="1 2">
    <name type="scientific">Seonamhaeicola marinus</name>
    <dbReference type="NCBI Taxonomy" id="1912246"/>
    <lineage>
        <taxon>Bacteria</taxon>
        <taxon>Pseudomonadati</taxon>
        <taxon>Bacteroidota</taxon>
        <taxon>Flavobacteriia</taxon>
        <taxon>Flavobacteriales</taxon>
        <taxon>Flavobacteriaceae</taxon>
    </lineage>
</organism>
<dbReference type="Proteomes" id="UP000323930">
    <property type="component" value="Unassembled WGS sequence"/>
</dbReference>
<keyword evidence="2" id="KW-1185">Reference proteome</keyword>
<dbReference type="OrthoDB" id="625683at2"/>
<dbReference type="SUPFAM" id="SSF55961">
    <property type="entry name" value="Bet v1-like"/>
    <property type="match status" value="1"/>
</dbReference>
<evidence type="ECO:0008006" key="3">
    <source>
        <dbReference type="Google" id="ProtNLM"/>
    </source>
</evidence>
<evidence type="ECO:0000313" key="1">
    <source>
        <dbReference type="EMBL" id="TYA78723.1"/>
    </source>
</evidence>
<reference evidence="1 2" key="1">
    <citation type="submission" date="2019-08" db="EMBL/GenBank/DDBJ databases">
        <title>Seonamhaeicola sediminis sp. nov., isolated from marine sediment.</title>
        <authorList>
            <person name="Cao W.R."/>
        </authorList>
    </citation>
    <scope>NUCLEOTIDE SEQUENCE [LARGE SCALE GENOMIC DNA]</scope>
    <source>
        <strain evidence="1 2">B011</strain>
    </source>
</reference>